<accession>A0A2S2QBZ9</accession>
<gene>
    <name evidence="1" type="ORF">g.31818</name>
</gene>
<name>A0A2S2QBZ9_9HEMI</name>
<dbReference type="AlphaFoldDB" id="A0A2S2QBZ9"/>
<organism evidence="1">
    <name type="scientific">Sipha flava</name>
    <name type="common">yellow sugarcane aphid</name>
    <dbReference type="NCBI Taxonomy" id="143950"/>
    <lineage>
        <taxon>Eukaryota</taxon>
        <taxon>Metazoa</taxon>
        <taxon>Ecdysozoa</taxon>
        <taxon>Arthropoda</taxon>
        <taxon>Hexapoda</taxon>
        <taxon>Insecta</taxon>
        <taxon>Pterygota</taxon>
        <taxon>Neoptera</taxon>
        <taxon>Paraneoptera</taxon>
        <taxon>Hemiptera</taxon>
        <taxon>Sternorrhyncha</taxon>
        <taxon>Aphidomorpha</taxon>
        <taxon>Aphidoidea</taxon>
        <taxon>Aphididae</taxon>
        <taxon>Sipha</taxon>
    </lineage>
</organism>
<protein>
    <submittedName>
        <fullName evidence="1">Uncharacterized protein</fullName>
    </submittedName>
</protein>
<dbReference type="EMBL" id="GGMS01006045">
    <property type="protein sequence ID" value="MBY75248.1"/>
    <property type="molecule type" value="Transcribed_RNA"/>
</dbReference>
<proteinExistence type="predicted"/>
<evidence type="ECO:0000313" key="1">
    <source>
        <dbReference type="EMBL" id="MBY75248.1"/>
    </source>
</evidence>
<sequence>MIHSEPSTSKIGNTNGFGMVDLNCMEFVYEETLPLHSEEIYSNVNQNPAETLIFNNLEYTECIDVIDEGRKLKKPNKMNKAKTENNKIPFNFVIECSHKNISKPVCKISEVNNDCIQHFKNNLSILKTKIDQDKFLISAM</sequence>
<reference evidence="1" key="1">
    <citation type="submission" date="2018-04" db="EMBL/GenBank/DDBJ databases">
        <title>Transcriptome assembly of Sipha flava.</title>
        <authorList>
            <person name="Scully E.D."/>
            <person name="Geib S.M."/>
            <person name="Palmer N.A."/>
            <person name="Koch K."/>
            <person name="Bradshaw J."/>
            <person name="Heng-Moss T."/>
            <person name="Sarath G."/>
        </authorList>
    </citation>
    <scope>NUCLEOTIDE SEQUENCE</scope>
</reference>